<dbReference type="SUPFAM" id="SSF52540">
    <property type="entry name" value="P-loop containing nucleoside triphosphate hydrolases"/>
    <property type="match status" value="2"/>
</dbReference>
<dbReference type="SMART" id="SM00382">
    <property type="entry name" value="AAA"/>
    <property type="match status" value="2"/>
</dbReference>
<dbReference type="InterPro" id="IPR003439">
    <property type="entry name" value="ABC_transporter-like_ATP-bd"/>
</dbReference>
<dbReference type="PROSITE" id="PS00211">
    <property type="entry name" value="ABC_TRANSPORTER_1"/>
    <property type="match status" value="1"/>
</dbReference>
<evidence type="ECO:0000256" key="2">
    <source>
        <dbReference type="ARBA" id="ARBA00022840"/>
    </source>
</evidence>
<dbReference type="InterPro" id="IPR017871">
    <property type="entry name" value="ABC_transporter-like_CS"/>
</dbReference>
<keyword evidence="7" id="KW-1185">Reference proteome</keyword>
<keyword evidence="1" id="KW-0547">Nucleotide-binding</keyword>
<dbReference type="RefSeq" id="WP_072596464.1">
    <property type="nucleotide sequence ID" value="NZ_CP018221.1"/>
</dbReference>
<evidence type="ECO:0000256" key="4">
    <source>
        <dbReference type="SAM" id="MobiDB-lite"/>
    </source>
</evidence>
<evidence type="ECO:0000313" key="7">
    <source>
        <dbReference type="Proteomes" id="UP000182063"/>
    </source>
</evidence>
<organism evidence="6 7">
    <name type="scientific">Tardibacter chloracetimidivorans</name>
    <dbReference type="NCBI Taxonomy" id="1921510"/>
    <lineage>
        <taxon>Bacteria</taxon>
        <taxon>Pseudomonadati</taxon>
        <taxon>Pseudomonadota</taxon>
        <taxon>Alphaproteobacteria</taxon>
        <taxon>Sphingomonadales</taxon>
        <taxon>Sphingomonadaceae</taxon>
        <taxon>Tardibacter</taxon>
    </lineage>
</organism>
<evidence type="ECO:0000256" key="1">
    <source>
        <dbReference type="ARBA" id="ARBA00022741"/>
    </source>
</evidence>
<dbReference type="GO" id="GO:0003746">
    <property type="term" value="F:translation elongation factor activity"/>
    <property type="evidence" value="ECO:0007669"/>
    <property type="project" value="UniProtKB-KW"/>
</dbReference>
<keyword evidence="6" id="KW-0251">Elongation factor</keyword>
<dbReference type="PANTHER" id="PTHR42855">
    <property type="entry name" value="ABC TRANSPORTER ATP-BINDING SUBUNIT"/>
    <property type="match status" value="1"/>
</dbReference>
<feature type="domain" description="ABC transporter" evidence="5">
    <location>
        <begin position="6"/>
        <end position="215"/>
    </location>
</feature>
<dbReference type="CDD" id="cd03221">
    <property type="entry name" value="ABCF_EF-3"/>
    <property type="match status" value="2"/>
</dbReference>
<dbReference type="Proteomes" id="UP000182063">
    <property type="component" value="Chromosome"/>
</dbReference>
<dbReference type="PROSITE" id="PS50893">
    <property type="entry name" value="ABC_TRANSPORTER_2"/>
    <property type="match status" value="2"/>
</dbReference>
<dbReference type="InterPro" id="IPR032524">
    <property type="entry name" value="ABC_tran_C"/>
</dbReference>
<name>A0A1L3ZTE6_9SPHN</name>
<dbReference type="GO" id="GO:0005524">
    <property type="term" value="F:ATP binding"/>
    <property type="evidence" value="ECO:0007669"/>
    <property type="project" value="UniProtKB-KW"/>
</dbReference>
<feature type="coiled-coil region" evidence="3">
    <location>
        <begin position="560"/>
        <end position="587"/>
    </location>
</feature>
<gene>
    <name evidence="6" type="ORF">BSL82_05955</name>
</gene>
<dbReference type="EMBL" id="CP018221">
    <property type="protein sequence ID" value="API58912.1"/>
    <property type="molecule type" value="Genomic_DNA"/>
</dbReference>
<dbReference type="AlphaFoldDB" id="A0A1L3ZTE6"/>
<keyword evidence="6" id="KW-0648">Protein biosynthesis</keyword>
<protein>
    <submittedName>
        <fullName evidence="6">Elongation factor 3</fullName>
    </submittedName>
</protein>
<dbReference type="InterPro" id="IPR051309">
    <property type="entry name" value="ABCF_ATPase"/>
</dbReference>
<dbReference type="PANTHER" id="PTHR42855:SF1">
    <property type="entry name" value="ABC TRANSPORTER DOMAIN-CONTAINING PROTEIN"/>
    <property type="match status" value="1"/>
</dbReference>
<dbReference type="Pfam" id="PF00005">
    <property type="entry name" value="ABC_tran"/>
    <property type="match status" value="2"/>
</dbReference>
<dbReference type="GO" id="GO:0003677">
    <property type="term" value="F:DNA binding"/>
    <property type="evidence" value="ECO:0007669"/>
    <property type="project" value="InterPro"/>
</dbReference>
<dbReference type="InterPro" id="IPR003593">
    <property type="entry name" value="AAA+_ATPase"/>
</dbReference>
<accession>A0A1L3ZTE6</accession>
<dbReference type="InterPro" id="IPR037118">
    <property type="entry name" value="Val-tRNA_synth_C_sf"/>
</dbReference>
<evidence type="ECO:0000259" key="5">
    <source>
        <dbReference type="PROSITE" id="PS50893"/>
    </source>
</evidence>
<reference evidence="7" key="1">
    <citation type="submission" date="2016-11" db="EMBL/GenBank/DDBJ databases">
        <title>Complete Genome Sequence of alachlor-degrading Sphingomonas sp. strain JJ-A5.</title>
        <authorList>
            <person name="Lee H."/>
            <person name="Ka J.-O."/>
        </authorList>
    </citation>
    <scope>NUCLEOTIDE SEQUENCE [LARGE SCALE GENOMIC DNA]</scope>
    <source>
        <strain evidence="7">JJ-A5</strain>
    </source>
</reference>
<sequence>MAAPILAFEGLGLVQGAGWLFRGLDIFIEERDRLALVGRNGAGKTTLLKLLAGRIEADEGRRTVRPGARVVLLEQDPAVAGFSSLQDYALQGPDAPALHEVAAVADQIGVDLSREAATASGGERRRAAIARALAMNPDVLLLDEPTNHLDLAAIDWLENWLSRYNGAFIAISHDRTFLTRLTRSSLWLERGGIRRAEVGFGGFEAWTEKVYEEEARNAQRLDTKLAQELHWLQRGVTARRRRNQGRLRKLEEMREVRRSMQGPAGVARLAAESGESKTKIVIDAENVTKRFGDRTILKDLTLRVQRGDRIGIVGANGTGKTTLLRLLMGELEPDEGTVRRAKTLDRVVIDQQRKLLQPGKTVRDILADGGDWVEVLGQKKHIQGYLKDFLFEPGLADARIETLSGGEQSRLLLAREFARRSNLMVLDEPTNDLDMETLDLLQEVIADYDGTVLIVSHDRDFLDRTVTAVVGLDGSGKADIVAGGYKDWESRRKPQPAESSAAPKGRPAPSAPKVQTKLSFKEKFELEQLPERIEALNAAIARDEALLSDPALYARDPAGFERLTGAVADARAKLDAAEERWLELAEKAEALGG</sequence>
<dbReference type="KEGG" id="sphj:BSL82_05955"/>
<dbReference type="InterPro" id="IPR027417">
    <property type="entry name" value="P-loop_NTPase"/>
</dbReference>
<dbReference type="GO" id="GO:0016887">
    <property type="term" value="F:ATP hydrolysis activity"/>
    <property type="evidence" value="ECO:0007669"/>
    <property type="project" value="InterPro"/>
</dbReference>
<dbReference type="STRING" id="1921510.BSL82_05955"/>
<dbReference type="Gene3D" id="3.40.50.300">
    <property type="entry name" value="P-loop containing nucleotide triphosphate hydrolases"/>
    <property type="match status" value="2"/>
</dbReference>
<evidence type="ECO:0000256" key="3">
    <source>
        <dbReference type="SAM" id="Coils"/>
    </source>
</evidence>
<keyword evidence="2" id="KW-0067">ATP-binding</keyword>
<feature type="region of interest" description="Disordered" evidence="4">
    <location>
        <begin position="485"/>
        <end position="514"/>
    </location>
</feature>
<dbReference type="Pfam" id="PF16326">
    <property type="entry name" value="ABC_tran_CTD"/>
    <property type="match status" value="1"/>
</dbReference>
<evidence type="ECO:0000313" key="6">
    <source>
        <dbReference type="EMBL" id="API58912.1"/>
    </source>
</evidence>
<feature type="domain" description="ABC transporter" evidence="5">
    <location>
        <begin position="282"/>
        <end position="508"/>
    </location>
</feature>
<keyword evidence="3" id="KW-0175">Coiled coil</keyword>
<dbReference type="OrthoDB" id="7457053at2"/>
<proteinExistence type="predicted"/>
<dbReference type="Gene3D" id="1.10.287.380">
    <property type="entry name" value="Valyl-tRNA synthetase, C-terminal domain"/>
    <property type="match status" value="1"/>
</dbReference>